<feature type="transmembrane region" description="Helical" evidence="1">
    <location>
        <begin position="6"/>
        <end position="30"/>
    </location>
</feature>
<dbReference type="AlphaFoldDB" id="A0A2T7NNV6"/>
<reference evidence="2 3" key="1">
    <citation type="submission" date="2018-04" db="EMBL/GenBank/DDBJ databases">
        <title>The genome of golden apple snail Pomacea canaliculata provides insight into stress tolerance and invasive adaptation.</title>
        <authorList>
            <person name="Liu C."/>
            <person name="Liu B."/>
            <person name="Ren Y."/>
            <person name="Zhang Y."/>
            <person name="Wang H."/>
            <person name="Li S."/>
            <person name="Jiang F."/>
            <person name="Yin L."/>
            <person name="Zhang G."/>
            <person name="Qian W."/>
            <person name="Fan W."/>
        </authorList>
    </citation>
    <scope>NUCLEOTIDE SEQUENCE [LARGE SCALE GENOMIC DNA]</scope>
    <source>
        <strain evidence="2">SZHN2017</strain>
        <tissue evidence="2">Muscle</tissue>
    </source>
</reference>
<proteinExistence type="predicted"/>
<name>A0A2T7NNV6_POMCA</name>
<keyword evidence="3" id="KW-1185">Reference proteome</keyword>
<dbReference type="Proteomes" id="UP000245119">
    <property type="component" value="Linkage Group LG10"/>
</dbReference>
<keyword evidence="1" id="KW-1133">Transmembrane helix</keyword>
<sequence>MPTKTVLTLVSAMMKMVWAMETVIWAMLIVRQLRSSLSFGDQSAEDWWGGGFGVTIVDIVVDLDTIDGGGGGGGFGVIIVDIVVCCVEIDGGGGGGGETIVDIVVCFVEIVETGGGGGFGVTMDTVVCLDIIDEADGGSPGKTNVVTVVSPNGGWISGSGGIEFVVIVVNMPGSSSLSDSKTVSFPLFDDAFREPSAGIDPLSSLDPFLEPSSVDIALLSLHFLRLHPGRRGSSV</sequence>
<keyword evidence="1" id="KW-0812">Transmembrane</keyword>
<evidence type="ECO:0000256" key="1">
    <source>
        <dbReference type="SAM" id="Phobius"/>
    </source>
</evidence>
<protein>
    <submittedName>
        <fullName evidence="2">Uncharacterized protein</fullName>
    </submittedName>
</protein>
<comment type="caution">
    <text evidence="2">The sequence shown here is derived from an EMBL/GenBank/DDBJ whole genome shotgun (WGS) entry which is preliminary data.</text>
</comment>
<accession>A0A2T7NNV6</accession>
<evidence type="ECO:0000313" key="2">
    <source>
        <dbReference type="EMBL" id="PVD22860.1"/>
    </source>
</evidence>
<gene>
    <name evidence="2" type="ORF">C0Q70_16119</name>
</gene>
<organism evidence="2 3">
    <name type="scientific">Pomacea canaliculata</name>
    <name type="common">Golden apple snail</name>
    <dbReference type="NCBI Taxonomy" id="400727"/>
    <lineage>
        <taxon>Eukaryota</taxon>
        <taxon>Metazoa</taxon>
        <taxon>Spiralia</taxon>
        <taxon>Lophotrochozoa</taxon>
        <taxon>Mollusca</taxon>
        <taxon>Gastropoda</taxon>
        <taxon>Caenogastropoda</taxon>
        <taxon>Architaenioglossa</taxon>
        <taxon>Ampullarioidea</taxon>
        <taxon>Ampullariidae</taxon>
        <taxon>Pomacea</taxon>
    </lineage>
</organism>
<evidence type="ECO:0000313" key="3">
    <source>
        <dbReference type="Proteomes" id="UP000245119"/>
    </source>
</evidence>
<dbReference type="EMBL" id="PZQS01000010">
    <property type="protein sequence ID" value="PVD22860.1"/>
    <property type="molecule type" value="Genomic_DNA"/>
</dbReference>
<keyword evidence="1" id="KW-0472">Membrane</keyword>